<keyword evidence="3" id="KW-1185">Reference proteome</keyword>
<dbReference type="EMBL" id="JAAGAX010000005">
    <property type="protein sequence ID" value="KAF2313676.1"/>
    <property type="molecule type" value="Genomic_DNA"/>
</dbReference>
<evidence type="ECO:0000313" key="3">
    <source>
        <dbReference type="Proteomes" id="UP000467840"/>
    </source>
</evidence>
<name>A0A6A6MNB4_HEVBR</name>
<protein>
    <recommendedName>
        <fullName evidence="1">DUF4378 domain-containing protein</fullName>
    </recommendedName>
</protein>
<proteinExistence type="predicted"/>
<accession>A0A6A6MNB4</accession>
<dbReference type="Pfam" id="PF14309">
    <property type="entry name" value="DUF4378"/>
    <property type="match status" value="1"/>
</dbReference>
<dbReference type="PANTHER" id="PTHR31680">
    <property type="entry name" value="LONGIFOLIA PROTEIN"/>
    <property type="match status" value="1"/>
</dbReference>
<sequence length="284" mass="31975">MKDRSIAELVVASSEQPSPVSVLDATFYSDDLPSPIKKKPIAFKESYTDVICSEELIIDEITPHFSSQNPDHQYISEILLASGLLRDFESGFTAIHLRQTGYPVNPNLFLALEQAKAKTTHSNDEESGTKTFQPEHHIKIQRKLVFDVVNEILAHKLRLESSSKHWHSPNMLADKRPRGQQLLGELCLEVDRLQGNASSCSLDDENDSLVNILQADLMHQSTHWTTCRSEIPWLVLGVERLIFKDLISEVDWSLGDCVSQLVYECHLLGVAGNCFPSSTFIELF</sequence>
<dbReference type="InterPro" id="IPR033334">
    <property type="entry name" value="LNG1/2"/>
</dbReference>
<dbReference type="Proteomes" id="UP000467840">
    <property type="component" value="Chromosome 15"/>
</dbReference>
<evidence type="ECO:0000259" key="1">
    <source>
        <dbReference type="Pfam" id="PF14309"/>
    </source>
</evidence>
<dbReference type="GO" id="GO:0051513">
    <property type="term" value="P:regulation of monopolar cell growth"/>
    <property type="evidence" value="ECO:0007669"/>
    <property type="project" value="InterPro"/>
</dbReference>
<gene>
    <name evidence="2" type="ORF">GH714_012675</name>
</gene>
<comment type="caution">
    <text evidence="2">The sequence shown here is derived from an EMBL/GenBank/DDBJ whole genome shotgun (WGS) entry which is preliminary data.</text>
</comment>
<evidence type="ECO:0000313" key="2">
    <source>
        <dbReference type="EMBL" id="KAF2313676.1"/>
    </source>
</evidence>
<dbReference type="AlphaFoldDB" id="A0A6A6MNB4"/>
<reference evidence="2 3" key="1">
    <citation type="journal article" date="2020" name="Mol. Plant">
        <title>The Chromosome-Based Rubber Tree Genome Provides New Insights into Spurge Genome Evolution and Rubber Biosynthesis.</title>
        <authorList>
            <person name="Liu J."/>
            <person name="Shi C."/>
            <person name="Shi C.C."/>
            <person name="Li W."/>
            <person name="Zhang Q.J."/>
            <person name="Zhang Y."/>
            <person name="Li K."/>
            <person name="Lu H.F."/>
            <person name="Shi C."/>
            <person name="Zhu S.T."/>
            <person name="Xiao Z.Y."/>
            <person name="Nan H."/>
            <person name="Yue Y."/>
            <person name="Zhu X.G."/>
            <person name="Wu Y."/>
            <person name="Hong X.N."/>
            <person name="Fan G.Y."/>
            <person name="Tong Y."/>
            <person name="Zhang D."/>
            <person name="Mao C.L."/>
            <person name="Liu Y.L."/>
            <person name="Hao S.J."/>
            <person name="Liu W.Q."/>
            <person name="Lv M.Q."/>
            <person name="Zhang H.B."/>
            <person name="Liu Y."/>
            <person name="Hu-Tang G.R."/>
            <person name="Wang J.P."/>
            <person name="Wang J.H."/>
            <person name="Sun Y.H."/>
            <person name="Ni S.B."/>
            <person name="Chen W.B."/>
            <person name="Zhang X.C."/>
            <person name="Jiao Y.N."/>
            <person name="Eichler E.E."/>
            <person name="Li G.H."/>
            <person name="Liu X."/>
            <person name="Gao L.Z."/>
        </authorList>
    </citation>
    <scope>NUCLEOTIDE SEQUENCE [LARGE SCALE GENOMIC DNA]</scope>
    <source>
        <strain evidence="3">cv. GT1</strain>
        <tissue evidence="2">Leaf</tissue>
    </source>
</reference>
<dbReference type="PANTHER" id="PTHR31680:SF15">
    <property type="entry name" value="PROTEIN LONGIFOLIA 2"/>
    <property type="match status" value="1"/>
</dbReference>
<dbReference type="InterPro" id="IPR025486">
    <property type="entry name" value="DUF4378"/>
</dbReference>
<feature type="domain" description="DUF4378" evidence="1">
    <location>
        <begin position="71"/>
        <end position="249"/>
    </location>
</feature>
<organism evidence="2 3">
    <name type="scientific">Hevea brasiliensis</name>
    <name type="common">Para rubber tree</name>
    <name type="synonym">Siphonia brasiliensis</name>
    <dbReference type="NCBI Taxonomy" id="3981"/>
    <lineage>
        <taxon>Eukaryota</taxon>
        <taxon>Viridiplantae</taxon>
        <taxon>Streptophyta</taxon>
        <taxon>Embryophyta</taxon>
        <taxon>Tracheophyta</taxon>
        <taxon>Spermatophyta</taxon>
        <taxon>Magnoliopsida</taxon>
        <taxon>eudicotyledons</taxon>
        <taxon>Gunneridae</taxon>
        <taxon>Pentapetalae</taxon>
        <taxon>rosids</taxon>
        <taxon>fabids</taxon>
        <taxon>Malpighiales</taxon>
        <taxon>Euphorbiaceae</taxon>
        <taxon>Crotonoideae</taxon>
        <taxon>Micrandreae</taxon>
        <taxon>Hevea</taxon>
    </lineage>
</organism>